<keyword evidence="3 8" id="KW-0813">Transport</keyword>
<comment type="similarity">
    <text evidence="2 8">Belongs to the lactate permease family.</text>
</comment>
<evidence type="ECO:0000256" key="4">
    <source>
        <dbReference type="ARBA" id="ARBA00022475"/>
    </source>
</evidence>
<proteinExistence type="inferred from homology"/>
<protein>
    <recommendedName>
        <fullName evidence="8">L-lactate permease</fullName>
    </recommendedName>
</protein>
<evidence type="ECO:0000256" key="1">
    <source>
        <dbReference type="ARBA" id="ARBA00004651"/>
    </source>
</evidence>
<evidence type="ECO:0000313" key="10">
    <source>
        <dbReference type="Proteomes" id="UP000254867"/>
    </source>
</evidence>
<dbReference type="GO" id="GO:0015295">
    <property type="term" value="F:solute:proton symporter activity"/>
    <property type="evidence" value="ECO:0007669"/>
    <property type="project" value="TreeGrafter"/>
</dbReference>
<name>A0A377HYE8_HAEPH</name>
<sequence>MATWLQNYTAIGGSLYMTVAMALLPIVFFFIALTVLKMKGYVAGLITLLITLGVAIIGFGMPISMAAS</sequence>
<evidence type="ECO:0000256" key="5">
    <source>
        <dbReference type="ARBA" id="ARBA00022692"/>
    </source>
</evidence>
<reference evidence="9 10" key="1">
    <citation type="submission" date="2018-06" db="EMBL/GenBank/DDBJ databases">
        <authorList>
            <consortium name="Pathogen Informatics"/>
            <person name="Doyle S."/>
        </authorList>
    </citation>
    <scope>NUCLEOTIDE SEQUENCE [LARGE SCALE GENOMIC DNA]</scope>
    <source>
        <strain evidence="9 10">NCTC10794</strain>
    </source>
</reference>
<evidence type="ECO:0000256" key="2">
    <source>
        <dbReference type="ARBA" id="ARBA00010100"/>
    </source>
</evidence>
<dbReference type="GO" id="GO:0005886">
    <property type="term" value="C:plasma membrane"/>
    <property type="evidence" value="ECO:0007669"/>
    <property type="project" value="UniProtKB-SubCell"/>
</dbReference>
<accession>A0A377HYE8</accession>
<dbReference type="InterPro" id="IPR003804">
    <property type="entry name" value="Lactate_perm"/>
</dbReference>
<keyword evidence="6 8" id="KW-1133">Transmembrane helix</keyword>
<comment type="function">
    <text evidence="8">Uptake of L-lactate across the membrane. Can also transport D-lactate and glycolate.</text>
</comment>
<evidence type="ECO:0000256" key="6">
    <source>
        <dbReference type="ARBA" id="ARBA00022989"/>
    </source>
</evidence>
<keyword evidence="8" id="KW-0997">Cell inner membrane</keyword>
<feature type="transmembrane region" description="Helical" evidence="8">
    <location>
        <begin position="15"/>
        <end position="36"/>
    </location>
</feature>
<dbReference type="GO" id="GO:0015129">
    <property type="term" value="F:lactate transmembrane transporter activity"/>
    <property type="evidence" value="ECO:0007669"/>
    <property type="project" value="UniProtKB-UniRule"/>
</dbReference>
<dbReference type="Pfam" id="PF02652">
    <property type="entry name" value="Lactate_perm"/>
    <property type="match status" value="1"/>
</dbReference>
<dbReference type="PANTHER" id="PTHR30003">
    <property type="entry name" value="L-LACTATE PERMEASE"/>
    <property type="match status" value="1"/>
</dbReference>
<gene>
    <name evidence="9" type="primary">glcA</name>
    <name evidence="9" type="ORF">NCTC10794_00136</name>
</gene>
<evidence type="ECO:0000256" key="7">
    <source>
        <dbReference type="ARBA" id="ARBA00023136"/>
    </source>
</evidence>
<keyword evidence="4" id="KW-1003">Cell membrane</keyword>
<organism evidence="9 10">
    <name type="scientific">Haemophilus parahaemolyticus</name>
    <dbReference type="NCBI Taxonomy" id="735"/>
    <lineage>
        <taxon>Bacteria</taxon>
        <taxon>Pseudomonadati</taxon>
        <taxon>Pseudomonadota</taxon>
        <taxon>Gammaproteobacteria</taxon>
        <taxon>Pasteurellales</taxon>
        <taxon>Pasteurellaceae</taxon>
        <taxon>Haemophilus</taxon>
    </lineage>
</organism>
<feature type="transmembrane region" description="Helical" evidence="8">
    <location>
        <begin position="43"/>
        <end position="67"/>
    </location>
</feature>
<evidence type="ECO:0000256" key="3">
    <source>
        <dbReference type="ARBA" id="ARBA00022448"/>
    </source>
</evidence>
<comment type="subcellular location">
    <subcellularLocation>
        <location evidence="8">Cell inner membrane</location>
        <topology evidence="8">Multi-pass membrane protein</topology>
    </subcellularLocation>
    <subcellularLocation>
        <location evidence="1">Cell membrane</location>
        <topology evidence="1">Multi-pass membrane protein</topology>
    </subcellularLocation>
</comment>
<dbReference type="AlphaFoldDB" id="A0A377HYE8"/>
<dbReference type="Proteomes" id="UP000254867">
    <property type="component" value="Unassembled WGS sequence"/>
</dbReference>
<evidence type="ECO:0000313" key="9">
    <source>
        <dbReference type="EMBL" id="STO63131.1"/>
    </source>
</evidence>
<keyword evidence="5 8" id="KW-0812">Transmembrane</keyword>
<evidence type="ECO:0000256" key="8">
    <source>
        <dbReference type="RuleBase" id="RU365092"/>
    </source>
</evidence>
<comment type="caution">
    <text evidence="8">Lacks conserved residue(s) required for the propagation of feature annotation.</text>
</comment>
<dbReference type="EMBL" id="UGHH01000002">
    <property type="protein sequence ID" value="STO63131.1"/>
    <property type="molecule type" value="Genomic_DNA"/>
</dbReference>
<keyword evidence="7 8" id="KW-0472">Membrane</keyword>
<dbReference type="PANTHER" id="PTHR30003:SF0">
    <property type="entry name" value="GLYCOLATE PERMEASE GLCA-RELATED"/>
    <property type="match status" value="1"/>
</dbReference>